<reference evidence="4" key="3">
    <citation type="submission" date="2025-09" db="UniProtKB">
        <authorList>
            <consortium name="Ensembl"/>
        </authorList>
    </citation>
    <scope>IDENTIFICATION</scope>
</reference>
<feature type="signal peptide" evidence="3">
    <location>
        <begin position="1"/>
        <end position="20"/>
    </location>
</feature>
<dbReference type="Ensembl" id="ENSSFOT00015012654.2">
    <property type="protein sequence ID" value="ENSSFOP00015012497.1"/>
    <property type="gene ID" value="ENSSFOG00015008066.2"/>
</dbReference>
<reference evidence="4" key="2">
    <citation type="submission" date="2025-08" db="UniProtKB">
        <authorList>
            <consortium name="Ensembl"/>
        </authorList>
    </citation>
    <scope>IDENTIFICATION</scope>
</reference>
<keyword evidence="2" id="KW-0812">Transmembrane</keyword>
<dbReference type="AlphaFoldDB" id="A0A8C9R749"/>
<keyword evidence="2" id="KW-0472">Membrane</keyword>
<dbReference type="KEGG" id="sfm:108932158"/>
<dbReference type="Proteomes" id="UP000694397">
    <property type="component" value="Chromosome 10"/>
</dbReference>
<dbReference type="OrthoDB" id="8941324at2759"/>
<evidence type="ECO:0000256" key="2">
    <source>
        <dbReference type="SAM" id="Phobius"/>
    </source>
</evidence>
<gene>
    <name evidence="4" type="primary">CD3D</name>
</gene>
<dbReference type="Gene3D" id="2.60.40.10">
    <property type="entry name" value="Immunoglobulins"/>
    <property type="match status" value="1"/>
</dbReference>
<evidence type="ECO:0000313" key="5">
    <source>
        <dbReference type="Proteomes" id="UP000694397"/>
    </source>
</evidence>
<keyword evidence="3" id="KW-0732">Signal</keyword>
<evidence type="ECO:0000256" key="3">
    <source>
        <dbReference type="SAM" id="SignalP"/>
    </source>
</evidence>
<feature type="region of interest" description="Disordered" evidence="1">
    <location>
        <begin position="126"/>
        <end position="170"/>
    </location>
</feature>
<keyword evidence="5" id="KW-1185">Reference proteome</keyword>
<protein>
    <submittedName>
        <fullName evidence="4">CD3 delta subunit of T-cell receptor complex</fullName>
    </submittedName>
</protein>
<feature type="transmembrane region" description="Helical" evidence="2">
    <location>
        <begin position="99"/>
        <end position="121"/>
    </location>
</feature>
<reference evidence="4 5" key="1">
    <citation type="submission" date="2019-04" db="EMBL/GenBank/DDBJ databases">
        <authorList>
            <consortium name="Wellcome Sanger Institute Data Sharing"/>
        </authorList>
    </citation>
    <scope>NUCLEOTIDE SEQUENCE [LARGE SCALE GENOMIC DNA]</scope>
</reference>
<dbReference type="InterPro" id="IPR013783">
    <property type="entry name" value="Ig-like_fold"/>
</dbReference>
<feature type="compositionally biased region" description="Polar residues" evidence="1">
    <location>
        <begin position="128"/>
        <end position="147"/>
    </location>
</feature>
<dbReference type="GeneTree" id="ENSGT00940000153312"/>
<dbReference type="InterPro" id="IPR015484">
    <property type="entry name" value="CD3_esu/gsu/dsu"/>
</dbReference>
<name>A0A8C9R749_SCLFO</name>
<dbReference type="GO" id="GO:0042105">
    <property type="term" value="C:alpha-beta T cell receptor complex"/>
    <property type="evidence" value="ECO:0007669"/>
    <property type="project" value="TreeGrafter"/>
</dbReference>
<dbReference type="Gene3D" id="1.10.287.770">
    <property type="entry name" value="YojJ-like"/>
    <property type="match status" value="1"/>
</dbReference>
<evidence type="ECO:0000256" key="1">
    <source>
        <dbReference type="SAM" id="MobiDB-lite"/>
    </source>
</evidence>
<feature type="chain" id="PRO_5034227511" evidence="3">
    <location>
        <begin position="21"/>
        <end position="170"/>
    </location>
</feature>
<dbReference type="GO" id="GO:0045059">
    <property type="term" value="P:positive thymic T cell selection"/>
    <property type="evidence" value="ECO:0007669"/>
    <property type="project" value="TreeGrafter"/>
</dbReference>
<keyword evidence="2" id="KW-1133">Transmembrane helix</keyword>
<dbReference type="PANTHER" id="PTHR10570">
    <property type="entry name" value="T-CELL SURFACE GLYCOPROTEIN CD3 GAMMA CHAIN / DELTA CHAIN"/>
    <property type="match status" value="1"/>
</dbReference>
<accession>A0A8C9R749</accession>
<dbReference type="GO" id="GO:0007166">
    <property type="term" value="P:cell surface receptor signaling pathway"/>
    <property type="evidence" value="ECO:0007669"/>
    <property type="project" value="TreeGrafter"/>
</dbReference>
<feature type="compositionally biased region" description="Basic and acidic residues" evidence="1">
    <location>
        <begin position="159"/>
        <end position="170"/>
    </location>
</feature>
<dbReference type="GO" id="GO:0004888">
    <property type="term" value="F:transmembrane signaling receptor activity"/>
    <property type="evidence" value="ECO:0007669"/>
    <property type="project" value="TreeGrafter"/>
</dbReference>
<organism evidence="4 5">
    <name type="scientific">Scleropages formosus</name>
    <name type="common">Asian bonytongue</name>
    <name type="synonym">Osteoglossum formosum</name>
    <dbReference type="NCBI Taxonomy" id="113540"/>
    <lineage>
        <taxon>Eukaryota</taxon>
        <taxon>Metazoa</taxon>
        <taxon>Chordata</taxon>
        <taxon>Craniata</taxon>
        <taxon>Vertebrata</taxon>
        <taxon>Euteleostomi</taxon>
        <taxon>Actinopterygii</taxon>
        <taxon>Neopterygii</taxon>
        <taxon>Teleostei</taxon>
        <taxon>Osteoglossocephala</taxon>
        <taxon>Osteoglossomorpha</taxon>
        <taxon>Osteoglossiformes</taxon>
        <taxon>Osteoglossidae</taxon>
        <taxon>Scleropages</taxon>
    </lineage>
</organism>
<proteinExistence type="predicted"/>
<dbReference type="PANTHER" id="PTHR10570:SF8">
    <property type="entry name" value="T-CELL SURFACE GLYCOPROTEIN CD3 GAMMA CHAIN"/>
    <property type="match status" value="1"/>
</dbReference>
<dbReference type="GO" id="GO:0009897">
    <property type="term" value="C:external side of plasma membrane"/>
    <property type="evidence" value="ECO:0007669"/>
    <property type="project" value="TreeGrafter"/>
</dbReference>
<sequence>MRRVFSLVLLLLFSLTETAAQNLKIKADQVAGDRIQLTCENGEWVERQDDSESKHQLLLAYKDENSKEYICKDKDEKNVKILVKFRTCDNCVALESSTVAGIVSADIVATVLIGVAVYFIASQPRGRSYSNSKASDRQTLLSNQPNDTYMPLTQGHSSEYSKLERRANRK</sequence>
<evidence type="ECO:0000313" key="4">
    <source>
        <dbReference type="Ensembl" id="ENSSFOP00015012497.1"/>
    </source>
</evidence>